<dbReference type="Gene3D" id="3.40.50.150">
    <property type="entry name" value="Vaccinia Virus protein VP39"/>
    <property type="match status" value="1"/>
</dbReference>
<reference evidence="1 2" key="1">
    <citation type="submission" date="2023-07" db="EMBL/GenBank/DDBJ databases">
        <title>Genomic Encyclopedia of Type Strains, Phase IV (KMG-IV): sequencing the most valuable type-strain genomes for metagenomic binning, comparative biology and taxonomic classification.</title>
        <authorList>
            <person name="Goeker M."/>
        </authorList>
    </citation>
    <scope>NUCLEOTIDE SEQUENCE [LARGE SCALE GENOMIC DNA]</scope>
    <source>
        <strain evidence="1 2">DSM 18695</strain>
    </source>
</reference>
<dbReference type="RefSeq" id="WP_307352791.1">
    <property type="nucleotide sequence ID" value="NZ_JAUSVS010000013.1"/>
</dbReference>
<protein>
    <submittedName>
        <fullName evidence="1">Methionine biosynthesis protein MetW</fullName>
    </submittedName>
</protein>
<dbReference type="NCBIfam" id="TIGR02081">
    <property type="entry name" value="metW"/>
    <property type="match status" value="1"/>
</dbReference>
<dbReference type="Proteomes" id="UP001228905">
    <property type="component" value="Unassembled WGS sequence"/>
</dbReference>
<accession>A0ABU0IXE2</accession>
<dbReference type="SUPFAM" id="SSF53335">
    <property type="entry name" value="S-adenosyl-L-methionine-dependent methyltransferases"/>
    <property type="match status" value="1"/>
</dbReference>
<dbReference type="InterPro" id="IPR029063">
    <property type="entry name" value="SAM-dependent_MTases_sf"/>
</dbReference>
<gene>
    <name evidence="1" type="ORF">QO010_004451</name>
</gene>
<dbReference type="CDD" id="cd02440">
    <property type="entry name" value="AdoMet_MTases"/>
    <property type="match status" value="1"/>
</dbReference>
<name>A0ABU0IXE2_9CAUL</name>
<proteinExistence type="predicted"/>
<dbReference type="Pfam" id="PF07021">
    <property type="entry name" value="MetW"/>
    <property type="match status" value="1"/>
</dbReference>
<comment type="caution">
    <text evidence="1">The sequence shown here is derived from an EMBL/GenBank/DDBJ whole genome shotgun (WGS) entry which is preliminary data.</text>
</comment>
<evidence type="ECO:0000313" key="2">
    <source>
        <dbReference type="Proteomes" id="UP001228905"/>
    </source>
</evidence>
<sequence length="217" mass="24271">MREDFREILRLVRPSARVLDIGCGEGELLELLAREKQADGRGIEISAQGVSACLARGLAVAQGDADRDLEQFPAKAFDYAVLSQTLQATHRPKAVLEAMLRLAERAIVSFPNFGHWRVRWSLLSRGRMPETRALPDPWWATANIHLCSLADFTALCDELGLRIEACAALSADRPARQIDPRKAIENWRAEQALFLLSRRPGPDFVEPTDGPRDLFSR</sequence>
<dbReference type="InterPro" id="IPR010743">
    <property type="entry name" value="Methionine_synth_MetW"/>
</dbReference>
<dbReference type="EMBL" id="JAUSVS010000013">
    <property type="protein sequence ID" value="MDQ0466655.1"/>
    <property type="molecule type" value="Genomic_DNA"/>
</dbReference>
<evidence type="ECO:0000313" key="1">
    <source>
        <dbReference type="EMBL" id="MDQ0466655.1"/>
    </source>
</evidence>
<organism evidence="1 2">
    <name type="scientific">Caulobacter ginsengisoli</name>
    <dbReference type="NCBI Taxonomy" id="400775"/>
    <lineage>
        <taxon>Bacteria</taxon>
        <taxon>Pseudomonadati</taxon>
        <taxon>Pseudomonadota</taxon>
        <taxon>Alphaproteobacteria</taxon>
        <taxon>Caulobacterales</taxon>
        <taxon>Caulobacteraceae</taxon>
        <taxon>Caulobacter</taxon>
    </lineage>
</organism>
<keyword evidence="2" id="KW-1185">Reference proteome</keyword>